<proteinExistence type="predicted"/>
<keyword evidence="2" id="KW-1185">Reference proteome</keyword>
<evidence type="ECO:0000256" key="1">
    <source>
        <dbReference type="SAM" id="MobiDB-lite"/>
    </source>
</evidence>
<gene>
    <name evidence="3" type="primary">LOC104942545</name>
</gene>
<evidence type="ECO:0000313" key="2">
    <source>
        <dbReference type="Proteomes" id="UP000504611"/>
    </source>
</evidence>
<dbReference type="KEGG" id="ncc:104942545"/>
<reference evidence="3" key="1">
    <citation type="submission" date="2025-08" db="UniProtKB">
        <authorList>
            <consortium name="RefSeq"/>
        </authorList>
    </citation>
    <scope>IDENTIFICATION</scope>
    <source>
        <tissue evidence="3">Muscle</tissue>
    </source>
</reference>
<dbReference type="GeneID" id="104942545"/>
<dbReference type="OrthoDB" id="8911180at2759"/>
<dbReference type="RefSeq" id="XP_010766075.1">
    <property type="nucleotide sequence ID" value="XM_010767773.1"/>
</dbReference>
<name>A0A6I9MWX8_9TELE</name>
<dbReference type="Proteomes" id="UP000504611">
    <property type="component" value="Unplaced"/>
</dbReference>
<protein>
    <submittedName>
        <fullName evidence="3">Aryl hydrocarbon receptor nuclear translocator 2-like</fullName>
    </submittedName>
</protein>
<sequence>MGSELPGTVAMPGAVGAGQVRMGGAVPGRGGKRRSGGMDFDDEDGEGPSKFSSVVCMSVRCAVSKDLCSAKLSVASRGGGAALCCRNTTILLPLTNSSSSL</sequence>
<dbReference type="AlphaFoldDB" id="A0A6I9MWX8"/>
<feature type="region of interest" description="Disordered" evidence="1">
    <location>
        <begin position="1"/>
        <end position="49"/>
    </location>
</feature>
<organism evidence="2 3">
    <name type="scientific">Notothenia coriiceps</name>
    <name type="common">black rockcod</name>
    <dbReference type="NCBI Taxonomy" id="8208"/>
    <lineage>
        <taxon>Eukaryota</taxon>
        <taxon>Metazoa</taxon>
        <taxon>Chordata</taxon>
        <taxon>Craniata</taxon>
        <taxon>Vertebrata</taxon>
        <taxon>Euteleostomi</taxon>
        <taxon>Actinopterygii</taxon>
        <taxon>Neopterygii</taxon>
        <taxon>Teleostei</taxon>
        <taxon>Neoteleostei</taxon>
        <taxon>Acanthomorphata</taxon>
        <taxon>Eupercaria</taxon>
        <taxon>Perciformes</taxon>
        <taxon>Notothenioidei</taxon>
        <taxon>Nototheniidae</taxon>
        <taxon>Notothenia</taxon>
    </lineage>
</organism>
<evidence type="ECO:0000313" key="3">
    <source>
        <dbReference type="RefSeq" id="XP_010766075.1"/>
    </source>
</evidence>
<accession>A0A6I9MWX8</accession>